<evidence type="ECO:0000313" key="2">
    <source>
        <dbReference type="EMBL" id="TGE36694.1"/>
    </source>
</evidence>
<dbReference type="AlphaFoldDB" id="A0A4Z0R262"/>
<dbReference type="Gene3D" id="1.25.40.10">
    <property type="entry name" value="Tetratricopeptide repeat domain"/>
    <property type="match status" value="1"/>
</dbReference>
<feature type="domain" description="HD-CE" evidence="1">
    <location>
        <begin position="42"/>
        <end position="250"/>
    </location>
</feature>
<accession>A0A4Z0R262</accession>
<evidence type="ECO:0000259" key="1">
    <source>
        <dbReference type="Pfam" id="PF24391"/>
    </source>
</evidence>
<dbReference type="RefSeq" id="WP_135549911.1">
    <property type="nucleotide sequence ID" value="NZ_SPQQ01000007.1"/>
</dbReference>
<dbReference type="SMART" id="SM00028">
    <property type="entry name" value="TPR"/>
    <property type="match status" value="2"/>
</dbReference>
<evidence type="ECO:0000313" key="3">
    <source>
        <dbReference type="Proteomes" id="UP000298460"/>
    </source>
</evidence>
<dbReference type="Pfam" id="PF24391">
    <property type="entry name" value="HD-CE"/>
    <property type="match status" value="1"/>
</dbReference>
<proteinExistence type="predicted"/>
<dbReference type="InterPro" id="IPR056471">
    <property type="entry name" value="HD-CE"/>
</dbReference>
<dbReference type="InterPro" id="IPR011990">
    <property type="entry name" value="TPR-like_helical_dom_sf"/>
</dbReference>
<dbReference type="InterPro" id="IPR019734">
    <property type="entry name" value="TPR_rpt"/>
</dbReference>
<comment type="caution">
    <text evidence="2">The sequence shown here is derived from an EMBL/GenBank/DDBJ whole genome shotgun (WGS) entry which is preliminary data.</text>
</comment>
<dbReference type="EMBL" id="SPQQ01000007">
    <property type="protein sequence ID" value="TGE36694.1"/>
    <property type="molecule type" value="Genomic_DNA"/>
</dbReference>
<dbReference type="Proteomes" id="UP000298460">
    <property type="component" value="Unassembled WGS sequence"/>
</dbReference>
<sequence length="1007" mass="116756">MSFSTEELTLSKNITDKNLIECLSQIRNSVEQLWTSDERIVRKYTDHGLNHSLRLISYTVKLLTACQKSIADYLNPLETFVLMAGIYLHDIGMQCDVLKWPEIKEVAINIYGAQFDTLFQASEIYNSYTVQEQQAIRKNHNNLGAAWVELAAVSENEFPLSRAIKSIPRMIVGDIIDVIRFHSTIPIEEFSSCPIDQHRILNQERRCFIAALLRFVDELDIESDRVDIETVKTFSFNASNAVFWWLHHNTKIMIEAGTEIISRGPIIQVCLLVNLAPMDIKNEKAVRYAYKYINHFITKNDTVVAVLQQGKLAISIDSKKSGVKEHRLMDKLPLPIINFIEELDSTSLKLGDIDKNHLVQNNEMIISKDVENISNNANQKFFYLSEIEKTSGIIKRNNLYERFDELLKSFKVITVEGISGSGKECFIKDYFKSQINVYNFNDILLYHAQPHETLDEFFLNLSTEFNLKNKFYFAKCKEFLDELQLQNKVLVIFNFDKVNQETFLEFIELGVQYAKDVHIILVNTTFVDNLKSPSLVGRLQVTEFTKPELKEFLTSKGLGYLKDELLSSLLEKTNALPLAIEVFCILVKHLGSIPENLLKGSLSSDSRLKSWFSSIASSLDQKNLKVLQVLSLCETPFNQNLANYIVRNNHADHGFEYLQKTYLIQKFSLYRWNVHRLFADFCKGHIGIEEKKDSHELLAQYYYRNAMNQFYQKDFKEQLRWLTQACLQFQYAENYKKSERILVDNAKLFKRFGFYELYIRLVSCELYNNAGRDLWLDYNFTHCCLIVGKIERAKKVMHRLVKKLDTISSIELKLSLIRLYAEILYESEQGPEALERFNIELNKLNFNNVHIGILNQVKQTEIMLLTELGDYVQAEEKCERILNDCIIKRREFSQAVALVRKGIIYEAQGKYDLEIDLLKRAAKIFEKYKDQRGESWAISHLGLCQIKLGDIKAGVDNLVNAISTKSNIGECSIDHKRVLEQIRDLNIDVNLSLKVKEELTRFSNLKY</sequence>
<gene>
    <name evidence="2" type="ORF">E4K67_19930</name>
</gene>
<reference evidence="2 3" key="1">
    <citation type="submission" date="2019-03" db="EMBL/GenBank/DDBJ databases">
        <title>Draft Genome Sequence of Desulfosporosinus fructosivorans Strain 63.6F, Isolated from Marine Sediment in the Baltic Sea.</title>
        <authorList>
            <person name="Hausmann B."/>
            <person name="Vandieken V."/>
            <person name="Pjevac P."/>
            <person name="Schreck K."/>
            <person name="Herbold C.W."/>
            <person name="Loy A."/>
        </authorList>
    </citation>
    <scope>NUCLEOTIDE SEQUENCE [LARGE SCALE GENOMIC DNA]</scope>
    <source>
        <strain evidence="2 3">63.6F</strain>
    </source>
</reference>
<protein>
    <submittedName>
        <fullName evidence="2">Tetratricopeptide repeat protein</fullName>
    </submittedName>
</protein>
<name>A0A4Z0R262_9FIRM</name>
<dbReference type="SUPFAM" id="SSF48452">
    <property type="entry name" value="TPR-like"/>
    <property type="match status" value="1"/>
</dbReference>
<organism evidence="2 3">
    <name type="scientific">Desulfosporosinus fructosivorans</name>
    <dbReference type="NCBI Taxonomy" id="2018669"/>
    <lineage>
        <taxon>Bacteria</taxon>
        <taxon>Bacillati</taxon>
        <taxon>Bacillota</taxon>
        <taxon>Clostridia</taxon>
        <taxon>Eubacteriales</taxon>
        <taxon>Desulfitobacteriaceae</taxon>
        <taxon>Desulfosporosinus</taxon>
    </lineage>
</organism>
<dbReference type="InterPro" id="IPR027417">
    <property type="entry name" value="P-loop_NTPase"/>
</dbReference>
<dbReference type="OrthoDB" id="1837345at2"/>
<keyword evidence="3" id="KW-1185">Reference proteome</keyword>
<dbReference type="SUPFAM" id="SSF52540">
    <property type="entry name" value="P-loop containing nucleoside triphosphate hydrolases"/>
    <property type="match status" value="1"/>
</dbReference>